<comment type="subcellular location">
    <subcellularLocation>
        <location evidence="1">Membrane</location>
        <topology evidence="1">Multi-pass membrane protein</topology>
    </subcellularLocation>
</comment>
<dbReference type="PANTHER" id="PTHR32322">
    <property type="entry name" value="INNER MEMBRANE TRANSPORTER"/>
    <property type="match status" value="1"/>
</dbReference>
<dbReference type="EMBL" id="CP000230">
    <property type="protein sequence ID" value="ABC23955.1"/>
    <property type="molecule type" value="Genomic_DNA"/>
</dbReference>
<dbReference type="PANTHER" id="PTHR32322:SF2">
    <property type="entry name" value="EAMA DOMAIN-CONTAINING PROTEIN"/>
    <property type="match status" value="1"/>
</dbReference>
<dbReference type="Proteomes" id="UP000001929">
    <property type="component" value="Chromosome"/>
</dbReference>
<dbReference type="EnsemblBacteria" id="ABC23955">
    <property type="protein sequence ID" value="ABC23955"/>
    <property type="gene ID" value="Rru_A3160"/>
</dbReference>
<dbReference type="HOGENOM" id="CLU_033863_12_1_5"/>
<dbReference type="InterPro" id="IPR037185">
    <property type="entry name" value="EmrE-like"/>
</dbReference>
<feature type="transmembrane region" description="Helical" evidence="6">
    <location>
        <begin position="220"/>
        <end position="239"/>
    </location>
</feature>
<dbReference type="InterPro" id="IPR050638">
    <property type="entry name" value="AA-Vitamin_Transporters"/>
</dbReference>
<dbReference type="InterPro" id="IPR000620">
    <property type="entry name" value="EamA_dom"/>
</dbReference>
<feature type="transmembrane region" description="Helical" evidence="6">
    <location>
        <begin position="190"/>
        <end position="208"/>
    </location>
</feature>
<feature type="transmembrane region" description="Helical" evidence="6">
    <location>
        <begin position="131"/>
        <end position="150"/>
    </location>
</feature>
<dbReference type="eggNOG" id="COG0697">
    <property type="taxonomic scope" value="Bacteria"/>
</dbReference>
<keyword evidence="4 6" id="KW-1133">Transmembrane helix</keyword>
<dbReference type="AlphaFoldDB" id="Q2RPJ0"/>
<evidence type="ECO:0000256" key="2">
    <source>
        <dbReference type="ARBA" id="ARBA00007362"/>
    </source>
</evidence>
<feature type="domain" description="EamA" evidence="7">
    <location>
        <begin position="156"/>
        <end position="293"/>
    </location>
</feature>
<keyword evidence="3 6" id="KW-0812">Transmembrane</keyword>
<evidence type="ECO:0000256" key="4">
    <source>
        <dbReference type="ARBA" id="ARBA00022989"/>
    </source>
</evidence>
<feature type="transmembrane region" description="Helical" evidence="6">
    <location>
        <begin position="156"/>
        <end position="178"/>
    </location>
</feature>
<dbReference type="RefSeq" id="WP_011390908.1">
    <property type="nucleotide sequence ID" value="NC_007643.1"/>
</dbReference>
<feature type="transmembrane region" description="Helical" evidence="6">
    <location>
        <begin position="99"/>
        <end position="119"/>
    </location>
</feature>
<feature type="transmembrane region" description="Helical" evidence="6">
    <location>
        <begin position="251"/>
        <end position="270"/>
    </location>
</feature>
<organism evidence="8 9">
    <name type="scientific">Rhodospirillum rubrum (strain ATCC 11170 / ATH 1.1.1 / DSM 467 / LMG 4362 / NCIMB 8255 / S1)</name>
    <dbReference type="NCBI Taxonomy" id="269796"/>
    <lineage>
        <taxon>Bacteria</taxon>
        <taxon>Pseudomonadati</taxon>
        <taxon>Pseudomonadota</taxon>
        <taxon>Alphaproteobacteria</taxon>
        <taxon>Rhodospirillales</taxon>
        <taxon>Rhodospirillaceae</taxon>
        <taxon>Rhodospirillum</taxon>
    </lineage>
</organism>
<dbReference type="Pfam" id="PF00892">
    <property type="entry name" value="EamA"/>
    <property type="match status" value="2"/>
</dbReference>
<dbReference type="KEGG" id="rru:Rru_A3160"/>
<evidence type="ECO:0000256" key="1">
    <source>
        <dbReference type="ARBA" id="ARBA00004141"/>
    </source>
</evidence>
<feature type="transmembrane region" description="Helical" evidence="6">
    <location>
        <begin position="72"/>
        <end position="93"/>
    </location>
</feature>
<evidence type="ECO:0000256" key="3">
    <source>
        <dbReference type="ARBA" id="ARBA00022692"/>
    </source>
</evidence>
<feature type="transmembrane region" description="Helical" evidence="6">
    <location>
        <begin position="276"/>
        <end position="293"/>
    </location>
</feature>
<feature type="transmembrane region" description="Helical" evidence="6">
    <location>
        <begin position="43"/>
        <end position="60"/>
    </location>
</feature>
<evidence type="ECO:0000256" key="6">
    <source>
        <dbReference type="SAM" id="Phobius"/>
    </source>
</evidence>
<dbReference type="PATRIC" id="fig|269796.9.peg.3273"/>
<dbReference type="GO" id="GO:0016020">
    <property type="term" value="C:membrane"/>
    <property type="evidence" value="ECO:0007669"/>
    <property type="project" value="UniProtKB-SubCell"/>
</dbReference>
<proteinExistence type="inferred from homology"/>
<keyword evidence="9" id="KW-1185">Reference proteome</keyword>
<keyword evidence="5 6" id="KW-0472">Membrane</keyword>
<reference evidence="8 9" key="1">
    <citation type="journal article" date="2011" name="Stand. Genomic Sci.">
        <title>Complete genome sequence of Rhodospirillum rubrum type strain (S1).</title>
        <authorList>
            <person name="Munk A.C."/>
            <person name="Copeland A."/>
            <person name="Lucas S."/>
            <person name="Lapidus A."/>
            <person name="Del Rio T.G."/>
            <person name="Barry K."/>
            <person name="Detter J.C."/>
            <person name="Hammon N."/>
            <person name="Israni S."/>
            <person name="Pitluck S."/>
            <person name="Brettin T."/>
            <person name="Bruce D."/>
            <person name="Han C."/>
            <person name="Tapia R."/>
            <person name="Gilna P."/>
            <person name="Schmutz J."/>
            <person name="Larimer F."/>
            <person name="Land M."/>
            <person name="Kyrpides N.C."/>
            <person name="Mavromatis K."/>
            <person name="Richardson P."/>
            <person name="Rohde M."/>
            <person name="Goker M."/>
            <person name="Klenk H.P."/>
            <person name="Zhang Y."/>
            <person name="Roberts G.P."/>
            <person name="Reslewic S."/>
            <person name="Schwartz D.C."/>
        </authorList>
    </citation>
    <scope>NUCLEOTIDE SEQUENCE [LARGE SCALE GENOMIC DNA]</scope>
    <source>
        <strain evidence="9">ATCC 11170 / ATH 1.1.1 / DSM 467 / LMG 4362 / NCIMB 8255 / S1</strain>
    </source>
</reference>
<name>Q2RPJ0_RHORT</name>
<sequence>MRSRQTALDGLAMSLLVVLCASWGVQQVAIKVASAGISPMFQAGLRSAGALGLLWAWSAARGVPILARDGSLGLGLVIGLLFGGEILFIYWGLSYTTAARSVLFLYTAPFFVALGAHVFLPGERLRRTDILGLACAFAGVLAVVADGLTLPDRRAMIGDAMVLLAAILWAATTVVIKASPLAGLSANKTLVYQLGVSAVLLLGLSAGLGEAGLFDPTPRVLAAMAYQTIGVAFASYLVWFWMITRYPASKLSAFSFLTPVFGVLAGAVMLGERVSSGLALAMGLIGFGIFLINRPERRETVA</sequence>
<comment type="similarity">
    <text evidence="2">Belongs to the EamA transporter family.</text>
</comment>
<evidence type="ECO:0000256" key="5">
    <source>
        <dbReference type="ARBA" id="ARBA00023136"/>
    </source>
</evidence>
<evidence type="ECO:0000259" key="7">
    <source>
        <dbReference type="Pfam" id="PF00892"/>
    </source>
</evidence>
<dbReference type="SUPFAM" id="SSF103481">
    <property type="entry name" value="Multidrug resistance efflux transporter EmrE"/>
    <property type="match status" value="2"/>
</dbReference>
<dbReference type="PhylomeDB" id="Q2RPJ0"/>
<evidence type="ECO:0000313" key="9">
    <source>
        <dbReference type="Proteomes" id="UP000001929"/>
    </source>
</evidence>
<evidence type="ECO:0000313" key="8">
    <source>
        <dbReference type="EMBL" id="ABC23955.1"/>
    </source>
</evidence>
<gene>
    <name evidence="8" type="ordered locus">Rru_A3160</name>
</gene>
<feature type="domain" description="EamA" evidence="7">
    <location>
        <begin position="12"/>
        <end position="144"/>
    </location>
</feature>
<accession>Q2RPJ0</accession>
<protein>
    <recommendedName>
        <fullName evidence="7">EamA domain-containing protein</fullName>
    </recommendedName>
</protein>